<accession>M0LVU3</accession>
<name>M0LVU3_9EURY</name>
<dbReference type="AlphaFoldDB" id="M0LVU3"/>
<evidence type="ECO:0000313" key="1">
    <source>
        <dbReference type="EMBL" id="EMA37566.1"/>
    </source>
</evidence>
<reference evidence="1 2" key="1">
    <citation type="journal article" date="2014" name="PLoS Genet.">
        <title>Phylogenetically driven sequencing of extremely halophilic archaea reveals strategies for static and dynamic osmo-response.</title>
        <authorList>
            <person name="Becker E.A."/>
            <person name="Seitzer P.M."/>
            <person name="Tritt A."/>
            <person name="Larsen D."/>
            <person name="Krusor M."/>
            <person name="Yao A.I."/>
            <person name="Wu D."/>
            <person name="Madern D."/>
            <person name="Eisen J.A."/>
            <person name="Darling A.E."/>
            <person name="Facciotti M.T."/>
        </authorList>
    </citation>
    <scope>NUCLEOTIDE SEQUENCE [LARGE SCALE GENOMIC DNA]</scope>
    <source>
        <strain evidence="1 2">100A6</strain>
    </source>
</reference>
<dbReference type="OrthoDB" id="212084at2157"/>
<dbReference type="InterPro" id="IPR055828">
    <property type="entry name" value="DUF7405"/>
</dbReference>
<protein>
    <submittedName>
        <fullName evidence="1">Uncharacterized protein</fullName>
    </submittedName>
</protein>
<organism evidence="1 2">
    <name type="scientific">Halococcus hamelinensis 100A6</name>
    <dbReference type="NCBI Taxonomy" id="1132509"/>
    <lineage>
        <taxon>Archaea</taxon>
        <taxon>Methanobacteriati</taxon>
        <taxon>Methanobacteriota</taxon>
        <taxon>Stenosarchaea group</taxon>
        <taxon>Halobacteria</taxon>
        <taxon>Halobacteriales</taxon>
        <taxon>Halococcaceae</taxon>
        <taxon>Halococcus</taxon>
    </lineage>
</organism>
<dbReference type="Pfam" id="PF24152">
    <property type="entry name" value="DUF7405"/>
    <property type="match status" value="1"/>
</dbReference>
<proteinExistence type="predicted"/>
<comment type="caution">
    <text evidence="1">The sequence shown here is derived from an EMBL/GenBank/DDBJ whole genome shotgun (WGS) entry which is preliminary data.</text>
</comment>
<sequence length="119" mass="13361">MQPSKRRAVSRSSLAFDELSKIRLHHDQWYDQDSRSQRVSKILCLVHAGSGMVETIGENLGASSGMDGCASAETVARESDVVGRSRKRMRARENDHPITLRRDFDSTEIGNTCSGEYRF</sequence>
<keyword evidence="2" id="KW-1185">Reference proteome</keyword>
<evidence type="ECO:0000313" key="2">
    <source>
        <dbReference type="Proteomes" id="UP000011566"/>
    </source>
</evidence>
<dbReference type="RefSeq" id="WP_007694395.1">
    <property type="nucleotide sequence ID" value="NZ_AJRK01000046.1"/>
</dbReference>
<dbReference type="EMBL" id="AOMB01000034">
    <property type="protein sequence ID" value="EMA37566.1"/>
    <property type="molecule type" value="Genomic_DNA"/>
</dbReference>
<dbReference type="PATRIC" id="fig|1132509.6.peg.2906"/>
<gene>
    <name evidence="1" type="ORF">C447_12632</name>
</gene>
<dbReference type="eggNOG" id="arCOG04512">
    <property type="taxonomic scope" value="Archaea"/>
</dbReference>
<dbReference type="Proteomes" id="UP000011566">
    <property type="component" value="Unassembled WGS sequence"/>
</dbReference>